<dbReference type="SUPFAM" id="SSF57667">
    <property type="entry name" value="beta-beta-alpha zinc fingers"/>
    <property type="match status" value="1"/>
</dbReference>
<dbReference type="SMART" id="SM01253">
    <property type="entry name" value="Kin17_mid"/>
    <property type="match status" value="1"/>
</dbReference>
<accession>A0A8S1E2U8</accession>
<comment type="similarity">
    <text evidence="1">Belongs to the KIN17 family.</text>
</comment>
<dbReference type="InterPro" id="IPR056767">
    <property type="entry name" value="C2H2-Znf_KIN17"/>
</dbReference>
<organism evidence="7 8">
    <name type="scientific">Cloeon dipterum</name>
    <dbReference type="NCBI Taxonomy" id="197152"/>
    <lineage>
        <taxon>Eukaryota</taxon>
        <taxon>Metazoa</taxon>
        <taxon>Ecdysozoa</taxon>
        <taxon>Arthropoda</taxon>
        <taxon>Hexapoda</taxon>
        <taxon>Insecta</taxon>
        <taxon>Pterygota</taxon>
        <taxon>Palaeoptera</taxon>
        <taxon>Ephemeroptera</taxon>
        <taxon>Pisciforma</taxon>
        <taxon>Baetidae</taxon>
        <taxon>Cloeon</taxon>
    </lineage>
</organism>
<dbReference type="PANTHER" id="PTHR12805">
    <property type="entry name" value="KIN17 KIN, ANTIGENIC DETERMINANT OF RECA PROTEIN HOMOLOG"/>
    <property type="match status" value="1"/>
</dbReference>
<dbReference type="InterPro" id="IPR038254">
    <property type="entry name" value="KIN17_WH-like_sf"/>
</dbReference>
<evidence type="ECO:0000256" key="2">
    <source>
        <dbReference type="ARBA" id="ARBA00022723"/>
    </source>
</evidence>
<dbReference type="InterPro" id="IPR041995">
    <property type="entry name" value="KOW_KIN17"/>
</dbReference>
<protein>
    <recommendedName>
        <fullName evidence="6">DNA/RNA-binding protein Kin17 WH-like domain-containing protein</fullName>
    </recommendedName>
</protein>
<dbReference type="GO" id="GO:0006974">
    <property type="term" value="P:DNA damage response"/>
    <property type="evidence" value="ECO:0007669"/>
    <property type="project" value="TreeGrafter"/>
</dbReference>
<comment type="caution">
    <text evidence="7">The sequence shown here is derived from an EMBL/GenBank/DDBJ whole genome shotgun (WGS) entry which is preliminary data.</text>
</comment>
<keyword evidence="4" id="KW-0862">Zinc</keyword>
<dbReference type="Pfam" id="PF25095">
    <property type="entry name" value="C2H2-zf_KIN17"/>
    <property type="match status" value="1"/>
</dbReference>
<keyword evidence="8" id="KW-1185">Reference proteome</keyword>
<dbReference type="GO" id="GO:0006260">
    <property type="term" value="P:DNA replication"/>
    <property type="evidence" value="ECO:0007669"/>
    <property type="project" value="TreeGrafter"/>
</dbReference>
<dbReference type="GO" id="GO:0003690">
    <property type="term" value="F:double-stranded DNA binding"/>
    <property type="evidence" value="ECO:0007669"/>
    <property type="project" value="TreeGrafter"/>
</dbReference>
<reference evidence="7 8" key="1">
    <citation type="submission" date="2020-04" db="EMBL/GenBank/DDBJ databases">
        <authorList>
            <person name="Alioto T."/>
            <person name="Alioto T."/>
            <person name="Gomez Garrido J."/>
        </authorList>
    </citation>
    <scope>NUCLEOTIDE SEQUENCE [LARGE SCALE GENOMIC DNA]</scope>
</reference>
<dbReference type="GO" id="GO:0008270">
    <property type="term" value="F:zinc ion binding"/>
    <property type="evidence" value="ECO:0007669"/>
    <property type="project" value="UniProtKB-KW"/>
</dbReference>
<feature type="region of interest" description="Disordered" evidence="5">
    <location>
        <begin position="319"/>
        <end position="375"/>
    </location>
</feature>
<proteinExistence type="inferred from homology"/>
<dbReference type="InterPro" id="IPR041330">
    <property type="entry name" value="KN17_SH3"/>
</dbReference>
<dbReference type="InterPro" id="IPR014722">
    <property type="entry name" value="Rib_uL2_dom2"/>
</dbReference>
<gene>
    <name evidence="7" type="ORF">CLODIP_2_CD09009</name>
</gene>
<dbReference type="FunFam" id="1.10.10.2030:FF:000001">
    <property type="entry name" value="DNA/RNA-binding protein KIN17, putative"/>
    <property type="match status" value="1"/>
</dbReference>
<evidence type="ECO:0000259" key="6">
    <source>
        <dbReference type="SMART" id="SM01253"/>
    </source>
</evidence>
<feature type="domain" description="DNA/RNA-binding protein Kin17 WH-like" evidence="6">
    <location>
        <begin position="121"/>
        <end position="247"/>
    </location>
</feature>
<evidence type="ECO:0000256" key="3">
    <source>
        <dbReference type="ARBA" id="ARBA00022771"/>
    </source>
</evidence>
<dbReference type="OrthoDB" id="10266249at2759"/>
<dbReference type="Gene3D" id="2.30.30.140">
    <property type="match status" value="1"/>
</dbReference>
<evidence type="ECO:0000256" key="1">
    <source>
        <dbReference type="ARBA" id="ARBA00008517"/>
    </source>
</evidence>
<dbReference type="EMBL" id="CADEPI010000640">
    <property type="protein sequence ID" value="CAB3387851.1"/>
    <property type="molecule type" value="Genomic_DNA"/>
</dbReference>
<evidence type="ECO:0000256" key="4">
    <source>
        <dbReference type="ARBA" id="ARBA00022833"/>
    </source>
</evidence>
<evidence type="ECO:0000256" key="5">
    <source>
        <dbReference type="SAM" id="MobiDB-lite"/>
    </source>
</evidence>
<dbReference type="Gene3D" id="1.10.10.2030">
    <property type="entry name" value="DNA/RNA-binding protein Kin17, conserved domain"/>
    <property type="match status" value="1"/>
</dbReference>
<keyword evidence="3" id="KW-0863">Zinc-finger</keyword>
<keyword evidence="2" id="KW-0479">Metal-binding</keyword>
<dbReference type="InterPro" id="IPR019447">
    <property type="entry name" value="DNA/RNA-bd_Kin17_WH-like_dom"/>
</dbReference>
<dbReference type="Pfam" id="PF18131">
    <property type="entry name" value="KN17_SH3"/>
    <property type="match status" value="1"/>
</dbReference>
<dbReference type="AlphaFoldDB" id="A0A8S1E2U8"/>
<sequence>MIGQSRIESSLNVLRHKYVQEFTNLHSPSSRGLVIVITDHSSSLGDEFSKHNLDFSVTAKVCHCSCCIMGKKAEKGTPKWLANKMKSKGLQKLRWYCQMCQKQCRDENGFKCHTMSESHQRNLIMFADNPGKFMGEFSKEFYDGYMDILRRQYGTKRVLANKVYQDYIADKTHVHMNATRWVTLTGFVKFLGRAGHCIVDETEKGWFITWIDRNPDTLAKQERRDKKKRMDKDDEEKLMEFVEKQARNSVLNLNYFLNVNVQVERGKAGKGSDEEEEAEPERKEFVRADEEEKISLQLKLAPKPSISAVPIPKLIKTEAKDDDDTKSIRSTKSCRPDSWKRKFSGLEEAMQEDMAMKKRKIKEERPRSPVSDREEEEETWLMEDIVVKITTKALGEKYHKQKAIITKVKEGQAYVEVISTGHKLKLGEDHLQTVIPQPGKPVLILKGEYRGKKATLEEVLVDRFKAVLTFKSKDKYVSKEFPYEHFSKLAS</sequence>
<dbReference type="Gene3D" id="2.30.30.30">
    <property type="match status" value="1"/>
</dbReference>
<dbReference type="InterPro" id="IPR036236">
    <property type="entry name" value="Znf_C2H2_sf"/>
</dbReference>
<dbReference type="Pfam" id="PF25092">
    <property type="entry name" value="SH3_KIN17_C"/>
    <property type="match status" value="1"/>
</dbReference>
<dbReference type="Proteomes" id="UP000494165">
    <property type="component" value="Unassembled WGS sequence"/>
</dbReference>
<feature type="region of interest" description="Disordered" evidence="5">
    <location>
        <begin position="266"/>
        <end position="288"/>
    </location>
</feature>
<name>A0A8S1E2U8_9INSE</name>
<feature type="compositionally biased region" description="Basic and acidic residues" evidence="5">
    <location>
        <begin position="361"/>
        <end position="372"/>
    </location>
</feature>
<dbReference type="PANTHER" id="PTHR12805:SF0">
    <property type="entry name" value="DNA_RNA-BINDING PROTEIN KIN17"/>
    <property type="match status" value="1"/>
</dbReference>
<dbReference type="Pfam" id="PF10357">
    <property type="entry name" value="WH_KIN17"/>
    <property type="match status" value="1"/>
</dbReference>
<dbReference type="GO" id="GO:0005634">
    <property type="term" value="C:nucleus"/>
    <property type="evidence" value="ECO:0007669"/>
    <property type="project" value="TreeGrafter"/>
</dbReference>
<evidence type="ECO:0000313" key="8">
    <source>
        <dbReference type="Proteomes" id="UP000494165"/>
    </source>
</evidence>
<dbReference type="InterPro" id="IPR037321">
    <property type="entry name" value="KIN17-like"/>
</dbReference>
<evidence type="ECO:0000313" key="7">
    <source>
        <dbReference type="EMBL" id="CAB3387851.1"/>
    </source>
</evidence>